<dbReference type="InterPro" id="IPR050260">
    <property type="entry name" value="FAD-bd_OxRdtase"/>
</dbReference>
<comment type="similarity">
    <text evidence="2">Belongs to the class-III pyridine nucleotide-disulfide oxidoreductase family.</text>
</comment>
<dbReference type="InterPro" id="IPR023753">
    <property type="entry name" value="FAD/NAD-binding_dom"/>
</dbReference>
<protein>
    <submittedName>
        <fullName evidence="9">Putative NADH oxidase H2O2-forming</fullName>
    </submittedName>
</protein>
<sequence>MKVIIIGCTHAGTAAAKTIKKTSPQTDIVVYERNDNISFLSCGLALYVGGVVKDSRGLFYSNPEELIHMGINTKLQHDVLKIDFEKKEVLVCNLETKQEFKDNYDKLVIAAGSWPVVPPIEGIHSKNVLLSKNFNQAKEIISYSQKVNKITVVGAGYIGVELAEAFALRKKEVVLIDAETRIMPKYLDEEFTDVAQKELTDHGVKLALGQRIVGFETKDGLVTKVKTDKDTFETEMVIMCIGFKPNTKLFNQALKTLPNGALIVNEYMQTSNPDVYACGDCVNVYSNPKKITQYIPLATNAVRMGTLVGLNLMKNQVKYLGTQGTSGIKIIDLNISSTGLTETVAKELGKNYDTVTIKDANRPEFMPDFETVTLKLVFDKDSRKILGGQIVSRMDLTEKINTLSVCIQNEMTVEQLAFVDFFFQPHFNKPWSLLNLAGLKALEKKI</sequence>
<evidence type="ECO:0000313" key="9">
    <source>
        <dbReference type="EMBL" id="CAM12171.1"/>
    </source>
</evidence>
<proteinExistence type="inferred from homology"/>
<dbReference type="PANTHER" id="PTHR43429">
    <property type="entry name" value="PYRIDINE NUCLEOTIDE-DISULFIDE OXIDOREDUCTASE DOMAIN-CONTAINING"/>
    <property type="match status" value="1"/>
</dbReference>
<dbReference type="Pfam" id="PF02852">
    <property type="entry name" value="Pyr_redox_dim"/>
    <property type="match status" value="1"/>
</dbReference>
<evidence type="ECO:0000256" key="2">
    <source>
        <dbReference type="ARBA" id="ARBA00009130"/>
    </source>
</evidence>
<feature type="domain" description="Pyridine nucleotide-disulphide oxidoreductase dimerisation" evidence="7">
    <location>
        <begin position="328"/>
        <end position="428"/>
    </location>
</feature>
<dbReference type="Pfam" id="PF07992">
    <property type="entry name" value="Pyr_redox_2"/>
    <property type="match status" value="1"/>
</dbReference>
<dbReference type="EMBL" id="AM422018">
    <property type="protein sequence ID" value="CAM12171.1"/>
    <property type="molecule type" value="Genomic_DNA"/>
</dbReference>
<evidence type="ECO:0000259" key="7">
    <source>
        <dbReference type="Pfam" id="PF02852"/>
    </source>
</evidence>
<evidence type="ECO:0000256" key="5">
    <source>
        <dbReference type="ARBA" id="ARBA00023002"/>
    </source>
</evidence>
<dbReference type="PANTHER" id="PTHR43429:SF1">
    <property type="entry name" value="NAD(P)H SULFUR OXIDOREDUCTASE (COA-DEPENDENT)"/>
    <property type="match status" value="1"/>
</dbReference>
<organism evidence="9 10">
    <name type="scientific">Phytoplasma australiense</name>
    <dbReference type="NCBI Taxonomy" id="59748"/>
    <lineage>
        <taxon>Bacteria</taxon>
        <taxon>Bacillati</taxon>
        <taxon>Mycoplasmatota</taxon>
        <taxon>Mollicutes</taxon>
        <taxon>Acholeplasmatales</taxon>
        <taxon>Acholeplasmataceae</taxon>
        <taxon>Candidatus Phytoplasma</taxon>
        <taxon>16SrXII (Stolbur group)</taxon>
    </lineage>
</organism>
<evidence type="ECO:0000256" key="1">
    <source>
        <dbReference type="ARBA" id="ARBA00001974"/>
    </source>
</evidence>
<dbReference type="InterPro" id="IPR036188">
    <property type="entry name" value="FAD/NAD-bd_sf"/>
</dbReference>
<dbReference type="PRINTS" id="PR00411">
    <property type="entry name" value="PNDRDTASEI"/>
</dbReference>
<dbReference type="PRINTS" id="PR00368">
    <property type="entry name" value="FADPNR"/>
</dbReference>
<dbReference type="GO" id="GO:0016491">
    <property type="term" value="F:oxidoreductase activity"/>
    <property type="evidence" value="ECO:0007669"/>
    <property type="project" value="UniProtKB-KW"/>
</dbReference>
<accession>B1VB48</accession>
<dbReference type="SUPFAM" id="SSF55424">
    <property type="entry name" value="FAD/NAD-linked reductases, dimerisation (C-terminal) domain"/>
    <property type="match status" value="1"/>
</dbReference>
<keyword evidence="3" id="KW-0285">Flavoprotein</keyword>
<name>B1VB48_PHYAS</name>
<keyword evidence="6" id="KW-0676">Redox-active center</keyword>
<dbReference type="SUPFAM" id="SSF51905">
    <property type="entry name" value="FAD/NAD(P)-binding domain"/>
    <property type="match status" value="2"/>
</dbReference>
<dbReference type="Proteomes" id="UP000008323">
    <property type="component" value="Chromosome"/>
</dbReference>
<evidence type="ECO:0000256" key="6">
    <source>
        <dbReference type="ARBA" id="ARBA00023284"/>
    </source>
</evidence>
<dbReference type="STRING" id="59748.PA0837"/>
<dbReference type="KEGG" id="pal:PA0837"/>
<dbReference type="AlphaFoldDB" id="B1VB48"/>
<dbReference type="Gene3D" id="3.30.390.30">
    <property type="match status" value="1"/>
</dbReference>
<dbReference type="Gene3D" id="3.50.50.60">
    <property type="entry name" value="FAD/NAD(P)-binding domain"/>
    <property type="match status" value="2"/>
</dbReference>
<evidence type="ECO:0000256" key="4">
    <source>
        <dbReference type="ARBA" id="ARBA00022827"/>
    </source>
</evidence>
<comment type="cofactor">
    <cofactor evidence="1">
        <name>FAD</name>
        <dbReference type="ChEBI" id="CHEBI:57692"/>
    </cofactor>
</comment>
<dbReference type="InterPro" id="IPR004099">
    <property type="entry name" value="Pyr_nucl-diS_OxRdtase_dimer"/>
</dbReference>
<gene>
    <name evidence="9" type="primary">nox</name>
    <name evidence="9" type="ordered locus">PA0837</name>
</gene>
<dbReference type="eggNOG" id="COG0446">
    <property type="taxonomic scope" value="Bacteria"/>
</dbReference>
<evidence type="ECO:0000313" key="10">
    <source>
        <dbReference type="Proteomes" id="UP000008323"/>
    </source>
</evidence>
<keyword evidence="5" id="KW-0560">Oxidoreductase</keyword>
<reference evidence="9 10" key="1">
    <citation type="journal article" date="2008" name="J. Bacteriol.">
        <title>Comparative genome analysis of 'Candidatus Phytoplasma australiense' (subgroup tuf-Australia I; rp-A) and 'Ca. Phytoplasma asteris' strains OY-M and AY-WB.</title>
        <authorList>
            <person name="Tran-Nguyen L.T."/>
            <person name="Kube M."/>
            <person name="Schneider B."/>
            <person name="Reinhardt R."/>
            <person name="Gibb K.S."/>
        </authorList>
    </citation>
    <scope>NUCLEOTIDE SEQUENCE [LARGE SCALE GENOMIC DNA]</scope>
</reference>
<keyword evidence="4" id="KW-0274">FAD</keyword>
<dbReference type="InterPro" id="IPR016156">
    <property type="entry name" value="FAD/NAD-linked_Rdtase_dimer_sf"/>
</dbReference>
<evidence type="ECO:0000259" key="8">
    <source>
        <dbReference type="Pfam" id="PF07992"/>
    </source>
</evidence>
<evidence type="ECO:0000256" key="3">
    <source>
        <dbReference type="ARBA" id="ARBA00022630"/>
    </source>
</evidence>
<feature type="domain" description="FAD/NAD(P)-binding" evidence="8">
    <location>
        <begin position="1"/>
        <end position="305"/>
    </location>
</feature>